<dbReference type="HOGENOM" id="CLU_1521455_0_0_1"/>
<accession>L2GMU6</accession>
<keyword evidence="3" id="KW-1185">Reference proteome</keyword>
<dbReference type="InParanoid" id="L2GMU6"/>
<dbReference type="VEuPathDB" id="MicrosporidiaDB:VICG_00976"/>
<gene>
    <name evidence="2" type="ORF">VICG_00976</name>
</gene>
<dbReference type="EMBL" id="JH370136">
    <property type="protein sequence ID" value="ELA41959.1"/>
    <property type="molecule type" value="Genomic_DNA"/>
</dbReference>
<dbReference type="AlphaFoldDB" id="L2GMU6"/>
<evidence type="ECO:0000313" key="2">
    <source>
        <dbReference type="EMBL" id="ELA41959.1"/>
    </source>
</evidence>
<protein>
    <submittedName>
        <fullName evidence="2">Uncharacterized protein</fullName>
    </submittedName>
</protein>
<dbReference type="RefSeq" id="XP_007604423.1">
    <property type="nucleotide sequence ID" value="XM_007604361.1"/>
</dbReference>
<reference evidence="3" key="1">
    <citation type="submission" date="2011-05" db="EMBL/GenBank/DDBJ databases">
        <title>The genome sequence of Vittaforma corneae strain ATCC 50505.</title>
        <authorList>
            <consortium name="The Broad Institute Genome Sequencing Platform"/>
            <person name="Cuomo C."/>
            <person name="Didier E."/>
            <person name="Bowers L."/>
            <person name="Young S.K."/>
            <person name="Zeng Q."/>
            <person name="Gargeya S."/>
            <person name="Fitzgerald M."/>
            <person name="Haas B."/>
            <person name="Abouelleil A."/>
            <person name="Alvarado L."/>
            <person name="Arachchi H.M."/>
            <person name="Berlin A."/>
            <person name="Chapman S.B."/>
            <person name="Gearin G."/>
            <person name="Goldberg J."/>
            <person name="Griggs A."/>
            <person name="Gujja S."/>
            <person name="Hansen M."/>
            <person name="Heiman D."/>
            <person name="Howarth C."/>
            <person name="Larimer J."/>
            <person name="Lui A."/>
            <person name="MacDonald P.J.P."/>
            <person name="McCowen C."/>
            <person name="Montmayeur A."/>
            <person name="Murphy C."/>
            <person name="Neiman D."/>
            <person name="Pearson M."/>
            <person name="Priest M."/>
            <person name="Roberts A."/>
            <person name="Saif S."/>
            <person name="Shea T."/>
            <person name="Sisk P."/>
            <person name="Stolte C."/>
            <person name="Sykes S."/>
            <person name="Wortman J."/>
            <person name="Nusbaum C."/>
            <person name="Birren B."/>
        </authorList>
    </citation>
    <scope>NUCLEOTIDE SEQUENCE [LARGE SCALE GENOMIC DNA]</scope>
    <source>
        <strain evidence="3">ATCC 50505</strain>
    </source>
</reference>
<dbReference type="GeneID" id="19881688"/>
<evidence type="ECO:0000256" key="1">
    <source>
        <dbReference type="SAM" id="Phobius"/>
    </source>
</evidence>
<keyword evidence="1" id="KW-0472">Membrane</keyword>
<organism evidence="2 3">
    <name type="scientific">Vittaforma corneae (strain ATCC 50505)</name>
    <name type="common">Microsporidian parasite</name>
    <name type="synonym">Nosema corneum</name>
    <dbReference type="NCBI Taxonomy" id="993615"/>
    <lineage>
        <taxon>Eukaryota</taxon>
        <taxon>Fungi</taxon>
        <taxon>Fungi incertae sedis</taxon>
        <taxon>Microsporidia</taxon>
        <taxon>Nosematidae</taxon>
        <taxon>Vittaforma</taxon>
    </lineage>
</organism>
<feature type="transmembrane region" description="Helical" evidence="1">
    <location>
        <begin position="17"/>
        <end position="40"/>
    </location>
</feature>
<sequence>VEYELSLFLYPTHIMEYLVLTEGIVGTLHFIYLLYLPIAIRKPSVMLMQRTQLEDELHISIEPADSLGPKQLDLQPNSKIIDEAKKDKDNRYLKRLNNGQNAAEEGGPSSHEEMCEPEYVRVGIPYLLREDSAMNLEDHSLDRASTTRSSGKQEHEVYVTLPDNCMDTVENIYETIK</sequence>
<evidence type="ECO:0000313" key="3">
    <source>
        <dbReference type="Proteomes" id="UP000011082"/>
    </source>
</evidence>
<name>L2GMU6_VITCO</name>
<keyword evidence="1" id="KW-1133">Transmembrane helix</keyword>
<dbReference type="Proteomes" id="UP000011082">
    <property type="component" value="Unassembled WGS sequence"/>
</dbReference>
<keyword evidence="1" id="KW-0812">Transmembrane</keyword>
<proteinExistence type="predicted"/>
<feature type="non-terminal residue" evidence="2">
    <location>
        <position position="1"/>
    </location>
</feature>